<dbReference type="EMBL" id="JARYMX010000007">
    <property type="protein sequence ID" value="KAJ9541126.1"/>
    <property type="molecule type" value="Genomic_DNA"/>
</dbReference>
<dbReference type="AlphaFoldDB" id="A0AA38SSI1"/>
<dbReference type="Proteomes" id="UP001172457">
    <property type="component" value="Chromosome 7"/>
</dbReference>
<evidence type="ECO:0000313" key="3">
    <source>
        <dbReference type="Proteomes" id="UP001172457"/>
    </source>
</evidence>
<gene>
    <name evidence="2" type="ORF">OSB04_027632</name>
</gene>
<keyword evidence="1" id="KW-0472">Membrane</keyword>
<sequence length="158" mass="18131">MVPEKGSSNKLAPTRVSTAFYGIMTETVQKEFSRRLRRWRMVNEKKNITQGGGRCPGCMTSSSNHGNLQSSRLPIRHYSQKRSNGYRRKAFEDGGKKKLRLCLASVAYKLADPLIYLQFNASILYAARLQNRSCFVFDPKFIACYIYVVFVGYFTFEV</sequence>
<keyword evidence="1" id="KW-0812">Transmembrane</keyword>
<keyword evidence="1" id="KW-1133">Transmembrane helix</keyword>
<organism evidence="2 3">
    <name type="scientific">Centaurea solstitialis</name>
    <name type="common">yellow star-thistle</name>
    <dbReference type="NCBI Taxonomy" id="347529"/>
    <lineage>
        <taxon>Eukaryota</taxon>
        <taxon>Viridiplantae</taxon>
        <taxon>Streptophyta</taxon>
        <taxon>Embryophyta</taxon>
        <taxon>Tracheophyta</taxon>
        <taxon>Spermatophyta</taxon>
        <taxon>Magnoliopsida</taxon>
        <taxon>eudicotyledons</taxon>
        <taxon>Gunneridae</taxon>
        <taxon>Pentapetalae</taxon>
        <taxon>asterids</taxon>
        <taxon>campanulids</taxon>
        <taxon>Asterales</taxon>
        <taxon>Asteraceae</taxon>
        <taxon>Carduoideae</taxon>
        <taxon>Cardueae</taxon>
        <taxon>Centaureinae</taxon>
        <taxon>Centaurea</taxon>
    </lineage>
</organism>
<comment type="caution">
    <text evidence="2">The sequence shown here is derived from an EMBL/GenBank/DDBJ whole genome shotgun (WGS) entry which is preliminary data.</text>
</comment>
<feature type="transmembrane region" description="Helical" evidence="1">
    <location>
        <begin position="135"/>
        <end position="156"/>
    </location>
</feature>
<keyword evidence="3" id="KW-1185">Reference proteome</keyword>
<reference evidence="2" key="1">
    <citation type="submission" date="2023-03" db="EMBL/GenBank/DDBJ databases">
        <title>Chromosome-scale reference genome and RAD-based genetic map of yellow starthistle (Centaurea solstitialis) reveal putative structural variation and QTLs associated with invader traits.</title>
        <authorList>
            <person name="Reatini B."/>
            <person name="Cang F.A."/>
            <person name="Jiang Q."/>
            <person name="Mckibben M.T.W."/>
            <person name="Barker M.S."/>
            <person name="Rieseberg L.H."/>
            <person name="Dlugosch K.M."/>
        </authorList>
    </citation>
    <scope>NUCLEOTIDE SEQUENCE</scope>
    <source>
        <strain evidence="2">CAN-66</strain>
        <tissue evidence="2">Leaf</tissue>
    </source>
</reference>
<accession>A0AA38SSI1</accession>
<evidence type="ECO:0000313" key="2">
    <source>
        <dbReference type="EMBL" id="KAJ9541126.1"/>
    </source>
</evidence>
<evidence type="ECO:0000256" key="1">
    <source>
        <dbReference type="SAM" id="Phobius"/>
    </source>
</evidence>
<proteinExistence type="predicted"/>
<protein>
    <submittedName>
        <fullName evidence="2">Uncharacterized protein</fullName>
    </submittedName>
</protein>
<name>A0AA38SSI1_9ASTR</name>